<evidence type="ECO:0000256" key="9">
    <source>
        <dbReference type="ARBA" id="ARBA00022989"/>
    </source>
</evidence>
<feature type="transmembrane region" description="Helical" evidence="12">
    <location>
        <begin position="57"/>
        <end position="77"/>
    </location>
</feature>
<proteinExistence type="inferred from homology"/>
<reference evidence="13" key="1">
    <citation type="submission" date="2022-05" db="EMBL/GenBank/DDBJ databases">
        <authorList>
            <person name="Sun X."/>
        </authorList>
    </citation>
    <scope>NUCLEOTIDE SEQUENCE</scope>
    <source>
        <strain evidence="13">Ai-910</strain>
    </source>
</reference>
<evidence type="ECO:0000256" key="4">
    <source>
        <dbReference type="ARBA" id="ARBA00022475"/>
    </source>
</evidence>
<keyword evidence="5" id="KW-0349">Heme</keyword>
<accession>A0A9J6ZR33</accession>
<evidence type="ECO:0000256" key="2">
    <source>
        <dbReference type="ARBA" id="ARBA00007543"/>
    </source>
</evidence>
<comment type="similarity">
    <text evidence="2">Belongs to the cytochrome ubiquinol oxidase subunit 2 family.</text>
</comment>
<evidence type="ECO:0000256" key="1">
    <source>
        <dbReference type="ARBA" id="ARBA00004651"/>
    </source>
</evidence>
<evidence type="ECO:0000256" key="8">
    <source>
        <dbReference type="ARBA" id="ARBA00022982"/>
    </source>
</evidence>
<dbReference type="GO" id="GO:0005886">
    <property type="term" value="C:plasma membrane"/>
    <property type="evidence" value="ECO:0007669"/>
    <property type="project" value="UniProtKB-SubCell"/>
</dbReference>
<evidence type="ECO:0000256" key="7">
    <source>
        <dbReference type="ARBA" id="ARBA00022723"/>
    </source>
</evidence>
<feature type="transmembrane region" description="Helical" evidence="12">
    <location>
        <begin position="12"/>
        <end position="37"/>
    </location>
</feature>
<dbReference type="InterPro" id="IPR003317">
    <property type="entry name" value="Cyt-d_oxidase_su2"/>
</dbReference>
<dbReference type="GO" id="GO:0019646">
    <property type="term" value="P:aerobic electron transport chain"/>
    <property type="evidence" value="ECO:0007669"/>
    <property type="project" value="TreeGrafter"/>
</dbReference>
<dbReference type="Proteomes" id="UP001056426">
    <property type="component" value="Chromosome"/>
</dbReference>
<name>A0A9J6ZR33_9BACT</name>
<keyword evidence="11 12" id="KW-0472">Membrane</keyword>
<evidence type="ECO:0000256" key="10">
    <source>
        <dbReference type="ARBA" id="ARBA00023004"/>
    </source>
</evidence>
<organism evidence="13 14">
    <name type="scientific">Xiashengella succiniciproducens</name>
    <dbReference type="NCBI Taxonomy" id="2949635"/>
    <lineage>
        <taxon>Bacteria</taxon>
        <taxon>Pseudomonadati</taxon>
        <taxon>Bacteroidota</taxon>
        <taxon>Bacteroidia</taxon>
        <taxon>Marinilabiliales</taxon>
        <taxon>Marinilabiliaceae</taxon>
        <taxon>Xiashengella</taxon>
    </lineage>
</organism>
<keyword evidence="14" id="KW-1185">Reference proteome</keyword>
<feature type="transmembrane region" description="Helical" evidence="12">
    <location>
        <begin position="210"/>
        <end position="226"/>
    </location>
</feature>
<reference evidence="13" key="2">
    <citation type="submission" date="2022-06" db="EMBL/GenBank/DDBJ databases">
        <title>Xiashengella guii gen. nov. sp. nov., a bacterium isolated form anaerobic digestion tank.</title>
        <authorList>
            <person name="Huang H."/>
        </authorList>
    </citation>
    <scope>NUCLEOTIDE SEQUENCE</scope>
    <source>
        <strain evidence="13">Ai-910</strain>
    </source>
</reference>
<feature type="transmembrane region" description="Helical" evidence="12">
    <location>
        <begin position="333"/>
        <end position="352"/>
    </location>
</feature>
<keyword evidence="8" id="KW-0249">Electron transport</keyword>
<dbReference type="GO" id="GO:0046872">
    <property type="term" value="F:metal ion binding"/>
    <property type="evidence" value="ECO:0007669"/>
    <property type="project" value="UniProtKB-KW"/>
</dbReference>
<gene>
    <name evidence="13" type="primary">cydB</name>
    <name evidence="13" type="ORF">M9189_01920</name>
</gene>
<dbReference type="PANTHER" id="PTHR43141">
    <property type="entry name" value="CYTOCHROME BD2 SUBUNIT II"/>
    <property type="match status" value="1"/>
</dbReference>
<evidence type="ECO:0000313" key="14">
    <source>
        <dbReference type="Proteomes" id="UP001056426"/>
    </source>
</evidence>
<comment type="subcellular location">
    <subcellularLocation>
        <location evidence="1">Cell membrane</location>
        <topology evidence="1">Multi-pass membrane protein</topology>
    </subcellularLocation>
</comment>
<keyword evidence="3" id="KW-0813">Transport</keyword>
<evidence type="ECO:0000256" key="12">
    <source>
        <dbReference type="SAM" id="Phobius"/>
    </source>
</evidence>
<dbReference type="GO" id="GO:0070069">
    <property type="term" value="C:cytochrome complex"/>
    <property type="evidence" value="ECO:0007669"/>
    <property type="project" value="TreeGrafter"/>
</dbReference>
<keyword evidence="4" id="KW-1003">Cell membrane</keyword>
<evidence type="ECO:0000256" key="3">
    <source>
        <dbReference type="ARBA" id="ARBA00022448"/>
    </source>
</evidence>
<keyword evidence="6 12" id="KW-0812">Transmembrane</keyword>
<dbReference type="AlphaFoldDB" id="A0A9J6ZR33"/>
<dbReference type="KEGG" id="alkq:M9189_01920"/>
<evidence type="ECO:0000256" key="5">
    <source>
        <dbReference type="ARBA" id="ARBA00022617"/>
    </source>
</evidence>
<sequence>MSHLALQHYWWFIISVLGAVLVLLMFVQGGQTLFACLARDNDERTMLINVLGRKWEFTFTTLVTFGGAFFAAFPLFYSTSFGGAYAAWIILLFAFVFQAVSYEFRSRPNNFFGAKTYEVLLFINGLLGTFLVGVVVASFFTGSQFFINDMNESFWQSPLRGIELLFNLHNLMLGLAVFFLARTLGLLYFLNSISDEALESRIRSKVPRNAIPFVVSFLVFFIWLLFRDGFAVNPANGEVFLQANKYLHNFLEMPIVGLLLLAGVVLVLWGIGISIFTKSNKGIWYTGGGTFLAVLNLLLAAGYNNTAFYPSSYDLQSSITIVNGSSSHFTLTVMSYVSLLVPFVIVYIWYAWRSINNKPMTREELKSTDSHIY</sequence>
<dbReference type="GO" id="GO:0016682">
    <property type="term" value="F:oxidoreductase activity, acting on diphenols and related substances as donors, oxygen as acceptor"/>
    <property type="evidence" value="ECO:0007669"/>
    <property type="project" value="TreeGrafter"/>
</dbReference>
<feature type="transmembrane region" description="Helical" evidence="12">
    <location>
        <begin position="255"/>
        <end position="276"/>
    </location>
</feature>
<protein>
    <submittedName>
        <fullName evidence="13">Cytochrome d ubiquinol oxidase subunit II</fullName>
    </submittedName>
</protein>
<dbReference type="PANTHER" id="PTHR43141:SF5">
    <property type="entry name" value="CYTOCHROME BD-I UBIQUINOL OXIDASE SUBUNIT 2"/>
    <property type="match status" value="1"/>
</dbReference>
<feature type="transmembrane region" description="Helical" evidence="12">
    <location>
        <begin position="121"/>
        <end position="147"/>
    </location>
</feature>
<dbReference type="GO" id="GO:0009055">
    <property type="term" value="F:electron transfer activity"/>
    <property type="evidence" value="ECO:0007669"/>
    <property type="project" value="TreeGrafter"/>
</dbReference>
<evidence type="ECO:0000256" key="6">
    <source>
        <dbReference type="ARBA" id="ARBA00022692"/>
    </source>
</evidence>
<evidence type="ECO:0000256" key="11">
    <source>
        <dbReference type="ARBA" id="ARBA00023136"/>
    </source>
</evidence>
<keyword evidence="10" id="KW-0408">Iron</keyword>
<evidence type="ECO:0000313" key="13">
    <source>
        <dbReference type="EMBL" id="URW80117.1"/>
    </source>
</evidence>
<dbReference type="RefSeq" id="WP_250724234.1">
    <property type="nucleotide sequence ID" value="NZ_CP098400.1"/>
</dbReference>
<keyword evidence="7" id="KW-0479">Metal-binding</keyword>
<dbReference type="EMBL" id="CP098400">
    <property type="protein sequence ID" value="URW80117.1"/>
    <property type="molecule type" value="Genomic_DNA"/>
</dbReference>
<feature type="transmembrane region" description="Helical" evidence="12">
    <location>
        <begin position="283"/>
        <end position="303"/>
    </location>
</feature>
<dbReference type="Pfam" id="PF02322">
    <property type="entry name" value="Cyt_bd_oxida_II"/>
    <property type="match status" value="1"/>
</dbReference>
<feature type="transmembrane region" description="Helical" evidence="12">
    <location>
        <begin position="167"/>
        <end position="190"/>
    </location>
</feature>
<keyword evidence="9 12" id="KW-1133">Transmembrane helix</keyword>
<feature type="transmembrane region" description="Helical" evidence="12">
    <location>
        <begin position="83"/>
        <end position="100"/>
    </location>
</feature>
<dbReference type="NCBIfam" id="TIGR00203">
    <property type="entry name" value="cydB"/>
    <property type="match status" value="1"/>
</dbReference>